<feature type="region of interest" description="Disordered" evidence="1">
    <location>
        <begin position="23"/>
        <end position="45"/>
    </location>
</feature>
<organism evidence="2 3">
    <name type="scientific">Acaromyces ingoldii</name>
    <dbReference type="NCBI Taxonomy" id="215250"/>
    <lineage>
        <taxon>Eukaryota</taxon>
        <taxon>Fungi</taxon>
        <taxon>Dikarya</taxon>
        <taxon>Basidiomycota</taxon>
        <taxon>Ustilaginomycotina</taxon>
        <taxon>Exobasidiomycetes</taxon>
        <taxon>Exobasidiales</taxon>
        <taxon>Cryptobasidiaceae</taxon>
        <taxon>Acaromyces</taxon>
    </lineage>
</organism>
<dbReference type="EMBL" id="KZ819640">
    <property type="protein sequence ID" value="PWN87517.1"/>
    <property type="molecule type" value="Genomic_DNA"/>
</dbReference>
<dbReference type="RefSeq" id="XP_025374715.1">
    <property type="nucleotide sequence ID" value="XM_025522767.1"/>
</dbReference>
<keyword evidence="3" id="KW-1185">Reference proteome</keyword>
<dbReference type="Proteomes" id="UP000245768">
    <property type="component" value="Unassembled WGS sequence"/>
</dbReference>
<dbReference type="InParanoid" id="A0A316YDM7"/>
<protein>
    <submittedName>
        <fullName evidence="2">Uncharacterized protein</fullName>
    </submittedName>
</protein>
<accession>A0A316YDM7</accession>
<reference evidence="2 3" key="1">
    <citation type="journal article" date="2018" name="Mol. Biol. Evol.">
        <title>Broad Genomic Sampling Reveals a Smut Pathogenic Ancestry of the Fungal Clade Ustilaginomycotina.</title>
        <authorList>
            <person name="Kijpornyongpan T."/>
            <person name="Mondo S.J."/>
            <person name="Barry K."/>
            <person name="Sandor L."/>
            <person name="Lee J."/>
            <person name="Lipzen A."/>
            <person name="Pangilinan J."/>
            <person name="LaButti K."/>
            <person name="Hainaut M."/>
            <person name="Henrissat B."/>
            <person name="Grigoriev I.V."/>
            <person name="Spatafora J.W."/>
            <person name="Aime M.C."/>
        </authorList>
    </citation>
    <scope>NUCLEOTIDE SEQUENCE [LARGE SCALE GENOMIC DNA]</scope>
    <source>
        <strain evidence="2 3">MCA 4198</strain>
    </source>
</reference>
<proteinExistence type="predicted"/>
<gene>
    <name evidence="2" type="ORF">FA10DRAFT_269471</name>
</gene>
<dbReference type="AlphaFoldDB" id="A0A316YDM7"/>
<evidence type="ECO:0000256" key="1">
    <source>
        <dbReference type="SAM" id="MobiDB-lite"/>
    </source>
</evidence>
<dbReference type="GeneID" id="37044683"/>
<evidence type="ECO:0000313" key="3">
    <source>
        <dbReference type="Proteomes" id="UP000245768"/>
    </source>
</evidence>
<sequence>MRLEIEQSLQGESYASRVCGQRVTKMGDHNGPGSSRLPKAKSTVSLYCGPGATPSHCP</sequence>
<evidence type="ECO:0000313" key="2">
    <source>
        <dbReference type="EMBL" id="PWN87517.1"/>
    </source>
</evidence>
<name>A0A316YDM7_9BASI</name>